<keyword evidence="2" id="KW-0489">Methyltransferase</keyword>
<dbReference type="InterPro" id="IPR052514">
    <property type="entry name" value="SAM-dependent_MTase"/>
</dbReference>
<organism evidence="2 3">
    <name type="scientific">Caballeronia glebae</name>
    <dbReference type="NCBI Taxonomy" id="1777143"/>
    <lineage>
        <taxon>Bacteria</taxon>
        <taxon>Pseudomonadati</taxon>
        <taxon>Pseudomonadota</taxon>
        <taxon>Betaproteobacteria</taxon>
        <taxon>Burkholderiales</taxon>
        <taxon>Burkholderiaceae</taxon>
        <taxon>Caballeronia</taxon>
    </lineage>
</organism>
<dbReference type="InterPro" id="IPR006342">
    <property type="entry name" value="FkbM_mtfrase"/>
</dbReference>
<keyword evidence="3" id="KW-1185">Reference proteome</keyword>
<evidence type="ECO:0000313" key="3">
    <source>
        <dbReference type="Proteomes" id="UP000054596"/>
    </source>
</evidence>
<dbReference type="EMBL" id="FCOJ02000056">
    <property type="protein sequence ID" value="SAK84804.1"/>
    <property type="molecule type" value="Genomic_DNA"/>
</dbReference>
<dbReference type="Gene3D" id="3.40.50.150">
    <property type="entry name" value="Vaccinia Virus protein VP39"/>
    <property type="match status" value="1"/>
</dbReference>
<evidence type="ECO:0000313" key="2">
    <source>
        <dbReference type="EMBL" id="SAK84804.1"/>
    </source>
</evidence>
<dbReference type="InterPro" id="IPR029063">
    <property type="entry name" value="SAM-dependent_MTases_sf"/>
</dbReference>
<accession>A0A158CR05</accession>
<name>A0A158CR05_9BURK</name>
<keyword evidence="2" id="KW-0808">Transferase</keyword>
<feature type="domain" description="Methyltransferase FkbM" evidence="1">
    <location>
        <begin position="95"/>
        <end position="248"/>
    </location>
</feature>
<proteinExistence type="predicted"/>
<gene>
    <name evidence="2" type="ORF">AWB82_05715</name>
</gene>
<dbReference type="PANTHER" id="PTHR34203:SF15">
    <property type="entry name" value="SLL1173 PROTEIN"/>
    <property type="match status" value="1"/>
</dbReference>
<evidence type="ECO:0000259" key="1">
    <source>
        <dbReference type="Pfam" id="PF05050"/>
    </source>
</evidence>
<dbReference type="SUPFAM" id="SSF53335">
    <property type="entry name" value="S-adenosyl-L-methionine-dependent methyltransferases"/>
    <property type="match status" value="1"/>
</dbReference>
<dbReference type="PANTHER" id="PTHR34203">
    <property type="entry name" value="METHYLTRANSFERASE, FKBM FAMILY PROTEIN"/>
    <property type="match status" value="1"/>
</dbReference>
<sequence length="311" mass="35329">MRTNMMSAICDLEQTAYRSNTYTNRMLRYGLSKLVKNVILPFRDPLVKRTVRSTDMMLPLSHMLPKYALVHPYYDSLLPSLVKYLIAKGDIVFVDIGANIGDTAKLVHAAGGDKVSFICIEADETYFPVLQMNLRNVNASCHLVLAGAETTLLSTSAQRNSFGTTSYEIGQGNKTQVMATDDIIDGRRVDIVKIDTDGFELEVLKGMTRTLAEQNAALFIEFSPWHLKTYGKARVEDIVALLREAEYRHVIVYDHVGMPLTLTDIEQLSYMANYCAMQKGFYFDLLCHKQKPFLESFYQADLPRFETRSWD</sequence>
<dbReference type="Proteomes" id="UP000054596">
    <property type="component" value="Unassembled WGS sequence"/>
</dbReference>
<dbReference type="OrthoDB" id="7272699at2"/>
<reference evidence="2" key="1">
    <citation type="submission" date="2016-01" db="EMBL/GenBank/DDBJ databases">
        <authorList>
            <person name="Peeters C."/>
        </authorList>
    </citation>
    <scope>NUCLEOTIDE SEQUENCE [LARGE SCALE GENOMIC DNA]</scope>
    <source>
        <strain evidence="2">LMG 29325</strain>
    </source>
</reference>
<dbReference type="NCBIfam" id="TIGR01444">
    <property type="entry name" value="fkbM_fam"/>
    <property type="match status" value="1"/>
</dbReference>
<comment type="caution">
    <text evidence="2">The sequence shown here is derived from an EMBL/GenBank/DDBJ whole genome shotgun (WGS) entry which is preliminary data.</text>
</comment>
<dbReference type="AlphaFoldDB" id="A0A158CR05"/>
<dbReference type="Pfam" id="PF05050">
    <property type="entry name" value="Methyltransf_21"/>
    <property type="match status" value="1"/>
</dbReference>
<dbReference type="GO" id="GO:0032259">
    <property type="term" value="P:methylation"/>
    <property type="evidence" value="ECO:0007669"/>
    <property type="project" value="UniProtKB-KW"/>
</dbReference>
<dbReference type="GO" id="GO:0008168">
    <property type="term" value="F:methyltransferase activity"/>
    <property type="evidence" value="ECO:0007669"/>
    <property type="project" value="UniProtKB-KW"/>
</dbReference>
<dbReference type="RefSeq" id="WP_086972694.1">
    <property type="nucleotide sequence ID" value="NZ_FCOJ02000056.1"/>
</dbReference>
<protein>
    <submittedName>
        <fullName evidence="2">FkbM family methyltransferase</fullName>
    </submittedName>
</protein>